<accession>A0ABW1I0P7</accession>
<dbReference type="RefSeq" id="WP_377539581.1">
    <property type="nucleotide sequence ID" value="NZ_JBHSQQ010000818.1"/>
</dbReference>
<protein>
    <recommendedName>
        <fullName evidence="3">EVE domain-containing protein</fullName>
    </recommendedName>
</protein>
<comment type="caution">
    <text evidence="1">The sequence shown here is derived from an EMBL/GenBank/DDBJ whole genome shotgun (WGS) entry which is preliminary data.</text>
</comment>
<gene>
    <name evidence="1" type="ORF">ACFPZ4_34500</name>
</gene>
<keyword evidence="2" id="KW-1185">Reference proteome</keyword>
<name>A0ABW1I0P7_9ACTN</name>
<organism evidence="1 2">
    <name type="scientific">Micromonospora harpali</name>
    <dbReference type="NCBI Taxonomy" id="1490225"/>
    <lineage>
        <taxon>Bacteria</taxon>
        <taxon>Bacillati</taxon>
        <taxon>Actinomycetota</taxon>
        <taxon>Actinomycetes</taxon>
        <taxon>Micromonosporales</taxon>
        <taxon>Micromonosporaceae</taxon>
        <taxon>Micromonospora</taxon>
    </lineage>
</organism>
<reference evidence="2" key="1">
    <citation type="journal article" date="2019" name="Int. J. Syst. Evol. Microbiol.">
        <title>The Global Catalogue of Microorganisms (GCM) 10K type strain sequencing project: providing services to taxonomists for standard genome sequencing and annotation.</title>
        <authorList>
            <consortium name="The Broad Institute Genomics Platform"/>
            <consortium name="The Broad Institute Genome Sequencing Center for Infectious Disease"/>
            <person name="Wu L."/>
            <person name="Ma J."/>
        </authorList>
    </citation>
    <scope>NUCLEOTIDE SEQUENCE [LARGE SCALE GENOMIC DNA]</scope>
    <source>
        <strain evidence="2">CGMCC 4.7173</strain>
    </source>
</reference>
<dbReference type="EMBL" id="JBHSQQ010000818">
    <property type="protein sequence ID" value="MFC5946498.1"/>
    <property type="molecule type" value="Genomic_DNA"/>
</dbReference>
<evidence type="ECO:0008006" key="3">
    <source>
        <dbReference type="Google" id="ProtNLM"/>
    </source>
</evidence>
<proteinExistence type="predicted"/>
<sequence>MQWLWLVPITPEELRLVSAEGYRALLPRLSAHRLTRAG</sequence>
<evidence type="ECO:0000313" key="1">
    <source>
        <dbReference type="EMBL" id="MFC5946498.1"/>
    </source>
</evidence>
<dbReference type="Proteomes" id="UP001596207">
    <property type="component" value="Unassembled WGS sequence"/>
</dbReference>
<evidence type="ECO:0000313" key="2">
    <source>
        <dbReference type="Proteomes" id="UP001596207"/>
    </source>
</evidence>